<gene>
    <name evidence="2" type="ORF">BS47DRAFT_1399683</name>
</gene>
<proteinExistence type="predicted"/>
<evidence type="ECO:0000313" key="3">
    <source>
        <dbReference type="Proteomes" id="UP000886523"/>
    </source>
</evidence>
<keyword evidence="1" id="KW-1133">Transmembrane helix</keyword>
<accession>A0A9P6AIA9</accession>
<keyword evidence="1" id="KW-0472">Membrane</keyword>
<keyword evidence="3" id="KW-1185">Reference proteome</keyword>
<organism evidence="2 3">
    <name type="scientific">Hydnum rufescens UP504</name>
    <dbReference type="NCBI Taxonomy" id="1448309"/>
    <lineage>
        <taxon>Eukaryota</taxon>
        <taxon>Fungi</taxon>
        <taxon>Dikarya</taxon>
        <taxon>Basidiomycota</taxon>
        <taxon>Agaricomycotina</taxon>
        <taxon>Agaricomycetes</taxon>
        <taxon>Cantharellales</taxon>
        <taxon>Hydnaceae</taxon>
        <taxon>Hydnum</taxon>
    </lineage>
</organism>
<comment type="caution">
    <text evidence="2">The sequence shown here is derived from an EMBL/GenBank/DDBJ whole genome shotgun (WGS) entry which is preliminary data.</text>
</comment>
<dbReference type="EMBL" id="MU129119">
    <property type="protein sequence ID" value="KAF9506246.1"/>
    <property type="molecule type" value="Genomic_DNA"/>
</dbReference>
<evidence type="ECO:0000313" key="2">
    <source>
        <dbReference type="EMBL" id="KAF9506246.1"/>
    </source>
</evidence>
<evidence type="ECO:0000256" key="1">
    <source>
        <dbReference type="SAM" id="Phobius"/>
    </source>
</evidence>
<reference evidence="2" key="1">
    <citation type="journal article" date="2020" name="Nat. Commun.">
        <title>Large-scale genome sequencing of mycorrhizal fungi provides insights into the early evolution of symbiotic traits.</title>
        <authorList>
            <person name="Miyauchi S."/>
            <person name="Kiss E."/>
            <person name="Kuo A."/>
            <person name="Drula E."/>
            <person name="Kohler A."/>
            <person name="Sanchez-Garcia M."/>
            <person name="Morin E."/>
            <person name="Andreopoulos B."/>
            <person name="Barry K.W."/>
            <person name="Bonito G."/>
            <person name="Buee M."/>
            <person name="Carver A."/>
            <person name="Chen C."/>
            <person name="Cichocki N."/>
            <person name="Clum A."/>
            <person name="Culley D."/>
            <person name="Crous P.W."/>
            <person name="Fauchery L."/>
            <person name="Girlanda M."/>
            <person name="Hayes R.D."/>
            <person name="Keri Z."/>
            <person name="LaButti K."/>
            <person name="Lipzen A."/>
            <person name="Lombard V."/>
            <person name="Magnuson J."/>
            <person name="Maillard F."/>
            <person name="Murat C."/>
            <person name="Nolan M."/>
            <person name="Ohm R.A."/>
            <person name="Pangilinan J."/>
            <person name="Pereira M.F."/>
            <person name="Perotto S."/>
            <person name="Peter M."/>
            <person name="Pfister S."/>
            <person name="Riley R."/>
            <person name="Sitrit Y."/>
            <person name="Stielow J.B."/>
            <person name="Szollosi G."/>
            <person name="Zifcakova L."/>
            <person name="Stursova M."/>
            <person name="Spatafora J.W."/>
            <person name="Tedersoo L."/>
            <person name="Vaario L.M."/>
            <person name="Yamada A."/>
            <person name="Yan M."/>
            <person name="Wang P."/>
            <person name="Xu J."/>
            <person name="Bruns T."/>
            <person name="Baldrian P."/>
            <person name="Vilgalys R."/>
            <person name="Dunand C."/>
            <person name="Henrissat B."/>
            <person name="Grigoriev I.V."/>
            <person name="Hibbett D."/>
            <person name="Nagy L.G."/>
            <person name="Martin F.M."/>
        </authorList>
    </citation>
    <scope>NUCLEOTIDE SEQUENCE</scope>
    <source>
        <strain evidence="2">UP504</strain>
    </source>
</reference>
<dbReference type="AlphaFoldDB" id="A0A9P6AIA9"/>
<protein>
    <submittedName>
        <fullName evidence="2">Uncharacterized protein</fullName>
    </submittedName>
</protein>
<feature type="transmembrane region" description="Helical" evidence="1">
    <location>
        <begin position="24"/>
        <end position="45"/>
    </location>
</feature>
<dbReference type="Proteomes" id="UP000886523">
    <property type="component" value="Unassembled WGS sequence"/>
</dbReference>
<keyword evidence="1" id="KW-0812">Transmembrane</keyword>
<sequence>MSANVCQHLGNSSNTDYFHVLRSFLSSLLSLICLSFAAGLFINLAPNEMAWRQRSQNSSVLKATSSLFPNALAQYQVLMQVVEAEVSKSVEVARNLALAASVTLSAQHFKAELPTLDESTPLFDRSYLNGQSEDGHSHN</sequence>
<name>A0A9P6AIA9_9AGAM</name>